<feature type="coiled-coil region" evidence="2">
    <location>
        <begin position="1307"/>
        <end position="1418"/>
    </location>
</feature>
<feature type="region of interest" description="Disordered" evidence="3">
    <location>
        <begin position="1183"/>
        <end position="1229"/>
    </location>
</feature>
<feature type="region of interest" description="Disordered" evidence="3">
    <location>
        <begin position="397"/>
        <end position="464"/>
    </location>
</feature>
<keyword evidence="1 2" id="KW-0175">Coiled coil</keyword>
<dbReference type="PANTHER" id="PTHR32083">
    <property type="entry name" value="CILIA AND FLAGELLA-ASSOCIATED PROTEIN 58-RELATED"/>
    <property type="match status" value="1"/>
</dbReference>
<keyword evidence="5" id="KW-1185">Reference proteome</keyword>
<dbReference type="PANTHER" id="PTHR32083:SF0">
    <property type="entry name" value="CILIA AND FLAGELLA-ASSOCIATED PROTEIN 58"/>
    <property type="match status" value="1"/>
</dbReference>
<feature type="compositionally biased region" description="Basic and acidic residues" evidence="3">
    <location>
        <begin position="764"/>
        <end position="776"/>
    </location>
</feature>
<feature type="region of interest" description="Disordered" evidence="3">
    <location>
        <begin position="682"/>
        <end position="879"/>
    </location>
</feature>
<feature type="compositionally biased region" description="Polar residues" evidence="3">
    <location>
        <begin position="777"/>
        <end position="806"/>
    </location>
</feature>
<dbReference type="EMBL" id="JAULSU010000001">
    <property type="protein sequence ID" value="KAK0633644.1"/>
    <property type="molecule type" value="Genomic_DNA"/>
</dbReference>
<sequence length="2107" mass="231608">MASSDERLSPEGEHTLAASTSPELASATDRPSTPVTAGDANGFIGTPKAEATAPLTPSRIVKRAPLNATPRLKKKVPWKGKNILVSLPRDENRGQLGKGAIPLNEAAVKGMLRSWEELGYSISGFDLDRPAGEFAPGEQSQSRGAWPDFEDLVRERRERNWKILLPDLNAWKKYVDELNEAKLRALGVSFGEDEPPAPSISPASTMSRQASVTHYPPLPFSPPLPTSSASSAQAIPGFPFPPPFTAVGSPGIPGSASPASFTGKFNPRASISIPSPHGHWSPQLMMGHGHRAGSPSLANLAAMMSPVSPFSPDGISGLGGHQRHQSLQFPLGLSQQFQPARASPRLQDLREVEEEPPSKSPSKTPEPNFVRHNPSDSLQREIDEAEYQLEEQYHLEEQMRSQFENDDDYNPHNSNTTDAAMASSAPMHAREPSVQFAPQPPRFGTDGNDLVLHHPRPHSRGHSLSQKYFTEDDVGQGGFKPALQGINTHPGDESEIETNPSNLGTPIQAFDFSKGLHQRSFSTASNPWTDNESGKSASGSHHRLNSHGSKPSLSKLNVEAPEFKFNPTSTFKPGQFSFGSTLAQPTVFNAGMGSATSSQFSFPPTATSSKINPTASVFSPRQSEFSFSSSGPKFRPDAPSFTPHSLSNSITSNIMSGAESGSNKGTASLIFSNIDLNPDVVKPAKQSKAIPIVRPESNHSSHDDEPRDGADGRLAADESRVKRVRARHDDGDDVPLFAEQPVEEATPVPEAIPKTVVEDESVHEDDSVPVEEKSFEESTFGQGDMDMSSTLNSEVADTKATSPTGGSDQGAIPWGPFEFNSANDLQSFNNARPFGEDTFKRGHKKSLSATATPFVPGTSLWQPTAEAEDDAPADQVGDDDFDQFVDRVEHVEESVVKDTKEVSVEVEEKPASELIEKSVETAMLNEPSPAPVVPTVSIPPAPKPKGLKASRFAAASPVKEVEARVAPIVSPLESPLEADAGASFPAENLSPLSDVEHEHVESVALAPGPSNAFENGEPSMADIDAIMLHLNKNPDMGVIKTVNSHVFQPSPTRQLDLAAVTNSSPFHLPPQSHFRSDAPSPSPRRYADLPIEPSQPILSTELEDPFIDPPQSAQTFEGAVHRLNGSESLPASDWDGAFSEDEQGKLEARVNFFDGHVNQLVGGLLAARLGPLEQTLESIKHGLAGLSRGTPSSRRERRSASAEIKESDADDEDDEMPVPRRSMSPRRDRRMEQIRAAVLDALATQQRNVLTDPMPAHPAEDTSVVLKALEEMKEQFSQTLHLDFRGEDLKNIVEEAVESRIPPTPVADDKSESINAMEARIAELEQKLRQEQTTVEAEVAARRVAEDRAADLNRELESAATKIEVEMMNKSALNQRINDLEERTHHFETQVEAEVQGRRAAEDRLSEVQRLLRISSEEETRLREVVDDKEHKVKTLESTHAKATMRLTLLEASQSNSQQSQSETQNRINVLEVDLRDARQEARHWRSETDRFSEMAKRHDDDLSEALKENKAIHKLLDTLNTQLQENDRIRENWRSKFVALQNEMERATREISEENARRTKREQELLARQEVLDARLQAEARTRERIETELERLEMNERQGMRAVSECKRLEGLLAELRTENNKLHQTAMRFQAEFQEARESGAREVQRTRDAMQGDLDAANHQVNVVREELEDQVARLRSQLDQVKMDADTSKARLEMLLEEAQTSQKAEFEHMISAKQAELEELARRHQNEIEDMQARYERQINNTTEDAQRAEQNLLERLSISTSKTEHLQDKVAHLQEKLEIAKQAAKAAAEAAKSTVSVASSEPTARARAASRISELPEKISPQALRESIMVLQEQLQEREHRIEELEQLAAQADPEAEVKISKRDDEIIWLRELLAVRHSDLQDIILALSRDDYDRYAVKDAAIRLKANLQMEEQERERAMNGGSAINLPNIAATISAATPRVAQAVGPLAAAWGNWRKGRDPAAFGSLGSVLSSPAHGASGRDSTPSKNSSASNSFLGGLLTPPASGVRQTPPAASAKQPTAFASTGRRFTPQDLANRPRGQSSASISSRKEGKMPVRERDTPPRRAMASPRTPPMMRPSAYDSDAQAAEDFDDAGFFDD</sequence>
<dbReference type="GO" id="GO:0005856">
    <property type="term" value="C:cytoskeleton"/>
    <property type="evidence" value="ECO:0007669"/>
    <property type="project" value="TreeGrafter"/>
</dbReference>
<name>A0AA39XGM8_9PEZI</name>
<feature type="compositionally biased region" description="Basic and acidic residues" evidence="3">
    <location>
        <begin position="696"/>
        <end position="721"/>
    </location>
</feature>
<feature type="region of interest" description="Disordered" evidence="3">
    <location>
        <begin position="1"/>
        <end position="56"/>
    </location>
</feature>
<reference evidence="4" key="1">
    <citation type="submission" date="2023-06" db="EMBL/GenBank/DDBJ databases">
        <title>Genome-scale phylogeny and comparative genomics of the fungal order Sordariales.</title>
        <authorList>
            <consortium name="Lawrence Berkeley National Laboratory"/>
            <person name="Hensen N."/>
            <person name="Bonometti L."/>
            <person name="Westerberg I."/>
            <person name="Brannstrom I.O."/>
            <person name="Guillou S."/>
            <person name="Cros-Aarteil S."/>
            <person name="Calhoun S."/>
            <person name="Haridas S."/>
            <person name="Kuo A."/>
            <person name="Mondo S."/>
            <person name="Pangilinan J."/>
            <person name="Riley R."/>
            <person name="Labutti K."/>
            <person name="Andreopoulos B."/>
            <person name="Lipzen A."/>
            <person name="Chen C."/>
            <person name="Yanf M."/>
            <person name="Daum C."/>
            <person name="Ng V."/>
            <person name="Clum A."/>
            <person name="Steindorff A."/>
            <person name="Ohm R."/>
            <person name="Martin F."/>
            <person name="Silar P."/>
            <person name="Natvig D."/>
            <person name="Lalanne C."/>
            <person name="Gautier V."/>
            <person name="Ament-Velasquez S.L."/>
            <person name="Kruys A."/>
            <person name="Hutchinson M.I."/>
            <person name="Powell A.J."/>
            <person name="Barry K."/>
            <person name="Miller A.N."/>
            <person name="Grigoriev I.V."/>
            <person name="Debuchy R."/>
            <person name="Gladieux P."/>
            <person name="Thoren M.H."/>
            <person name="Johannesson H."/>
        </authorList>
    </citation>
    <scope>NUCLEOTIDE SEQUENCE</scope>
    <source>
        <strain evidence="4">CBS 606.72</strain>
    </source>
</reference>
<feature type="compositionally biased region" description="Polar residues" evidence="3">
    <location>
        <begin position="17"/>
        <end position="35"/>
    </location>
</feature>
<feature type="compositionally biased region" description="Low complexity" evidence="3">
    <location>
        <begin position="1991"/>
        <end position="2002"/>
    </location>
</feature>
<feature type="region of interest" description="Disordered" evidence="3">
    <location>
        <begin position="622"/>
        <end position="642"/>
    </location>
</feature>
<feature type="compositionally biased region" description="Acidic residues" evidence="3">
    <location>
        <begin position="866"/>
        <end position="879"/>
    </location>
</feature>
<protein>
    <recommendedName>
        <fullName evidence="6">Myosin class II heavy chain</fullName>
    </recommendedName>
</protein>
<accession>A0AA39XGM8</accession>
<feature type="compositionally biased region" description="Polar residues" evidence="3">
    <location>
        <begin position="521"/>
        <end position="539"/>
    </location>
</feature>
<evidence type="ECO:0000313" key="5">
    <source>
        <dbReference type="Proteomes" id="UP001175000"/>
    </source>
</evidence>
<proteinExistence type="predicted"/>
<comment type="caution">
    <text evidence="4">The sequence shown here is derived from an EMBL/GenBank/DDBJ whole genome shotgun (WGS) entry which is preliminary data.</text>
</comment>
<feature type="region of interest" description="Disordered" evidence="3">
    <location>
        <begin position="336"/>
        <end position="376"/>
    </location>
</feature>
<evidence type="ECO:0000256" key="2">
    <source>
        <dbReference type="SAM" id="Coils"/>
    </source>
</evidence>
<feature type="region of interest" description="Disordered" evidence="3">
    <location>
        <begin position="1981"/>
        <end position="2107"/>
    </location>
</feature>
<feature type="coiled-coil region" evidence="2">
    <location>
        <begin position="1461"/>
        <end position="1488"/>
    </location>
</feature>
<dbReference type="Proteomes" id="UP001175000">
    <property type="component" value="Unassembled WGS sequence"/>
</dbReference>
<feature type="region of interest" description="Disordered" evidence="3">
    <location>
        <begin position="521"/>
        <end position="554"/>
    </location>
</feature>
<feature type="region of interest" description="Disordered" evidence="3">
    <location>
        <begin position="1063"/>
        <end position="1083"/>
    </location>
</feature>
<feature type="compositionally biased region" description="Basic and acidic residues" evidence="3">
    <location>
        <begin position="1198"/>
        <end position="1207"/>
    </location>
</feature>
<evidence type="ECO:0008006" key="6">
    <source>
        <dbReference type="Google" id="ProtNLM"/>
    </source>
</evidence>
<evidence type="ECO:0000256" key="1">
    <source>
        <dbReference type="ARBA" id="ARBA00023054"/>
    </source>
</evidence>
<feature type="compositionally biased region" description="Polar residues" evidence="3">
    <location>
        <begin position="820"/>
        <end position="830"/>
    </location>
</feature>
<evidence type="ECO:0000313" key="4">
    <source>
        <dbReference type="EMBL" id="KAK0633644.1"/>
    </source>
</evidence>
<dbReference type="Gene3D" id="1.20.5.170">
    <property type="match status" value="1"/>
</dbReference>
<feature type="coiled-coil region" evidence="2">
    <location>
        <begin position="1513"/>
        <end position="1801"/>
    </location>
</feature>
<feature type="compositionally biased region" description="Acidic residues" evidence="3">
    <location>
        <begin position="2095"/>
        <end position="2107"/>
    </location>
</feature>
<organism evidence="4 5">
    <name type="scientific">Immersiella caudata</name>
    <dbReference type="NCBI Taxonomy" id="314043"/>
    <lineage>
        <taxon>Eukaryota</taxon>
        <taxon>Fungi</taxon>
        <taxon>Dikarya</taxon>
        <taxon>Ascomycota</taxon>
        <taxon>Pezizomycotina</taxon>
        <taxon>Sordariomycetes</taxon>
        <taxon>Sordariomycetidae</taxon>
        <taxon>Sordariales</taxon>
        <taxon>Lasiosphaeriaceae</taxon>
        <taxon>Immersiella</taxon>
    </lineage>
</organism>
<feature type="compositionally biased region" description="Basic and acidic residues" evidence="3">
    <location>
        <begin position="2056"/>
        <end position="2071"/>
    </location>
</feature>
<feature type="compositionally biased region" description="Basic and acidic residues" evidence="3">
    <location>
        <begin position="1"/>
        <end position="14"/>
    </location>
</feature>
<evidence type="ECO:0000256" key="3">
    <source>
        <dbReference type="SAM" id="MobiDB-lite"/>
    </source>
</evidence>
<gene>
    <name evidence="4" type="ORF">B0T14DRAFT_575870</name>
</gene>